<comment type="catalytic activity">
    <reaction evidence="13">
        <text>7-[(3S)-(3-amino-3-methoxycarbonyl)propyl]wyosine(37) in tRNA(Phe) + S-adenosyl-L-methionine + CO2 = wybutosine(37) in tRNA(Phe) + S-adenosyl-L-homocysteine + 2 H(+)</text>
        <dbReference type="Rhea" id="RHEA:37119"/>
        <dbReference type="Rhea" id="RHEA-COMP:11844"/>
        <dbReference type="Rhea" id="RHEA-COMP:11847"/>
        <dbReference type="ChEBI" id="CHEBI:15378"/>
        <dbReference type="ChEBI" id="CHEBI:16526"/>
        <dbReference type="ChEBI" id="CHEBI:57856"/>
        <dbReference type="ChEBI" id="CHEBI:59789"/>
        <dbReference type="ChEBI" id="CHEBI:73544"/>
        <dbReference type="ChEBI" id="CHEBI:74275"/>
        <dbReference type="EC" id="2.3.1.231"/>
    </reaction>
</comment>
<evidence type="ECO:0000256" key="6">
    <source>
        <dbReference type="ARBA" id="ARBA00018045"/>
    </source>
</evidence>
<accession>A0A4Z1P3K0</accession>
<dbReference type="EMBL" id="SNSC02000006">
    <property type="protein sequence ID" value="TID23367.1"/>
    <property type="molecule type" value="Genomic_DNA"/>
</dbReference>
<keyword evidence="8 15" id="KW-0808">Transferase</keyword>
<evidence type="ECO:0000256" key="7">
    <source>
        <dbReference type="ARBA" id="ARBA00022603"/>
    </source>
</evidence>
<comment type="pathway">
    <text evidence="2">tRNA modification; wybutosine-tRNA(Phe) biosynthesis.</text>
</comment>
<keyword evidence="16" id="KW-1185">Reference proteome</keyword>
<keyword evidence="10" id="KW-0819">tRNA processing</keyword>
<comment type="catalytic activity">
    <reaction evidence="1">
        <text>7-[(3S)-3-amino-3-carboxypropyl]wyosine(37) in tRNA(Phe) + S-adenosyl-L-methionine = 7-[(3S)-(3-amino-3-methoxycarbonyl)propyl]wyosine(37) in tRNA(Phe) + S-adenosyl-L-homocysteine</text>
        <dbReference type="Rhea" id="RHEA:36903"/>
        <dbReference type="Rhea" id="RHEA-COMP:10379"/>
        <dbReference type="Rhea" id="RHEA-COMP:11844"/>
        <dbReference type="ChEBI" id="CHEBI:57856"/>
        <dbReference type="ChEBI" id="CHEBI:59789"/>
        <dbReference type="ChEBI" id="CHEBI:73543"/>
        <dbReference type="ChEBI" id="CHEBI:74275"/>
        <dbReference type="EC" id="2.1.1.290"/>
    </reaction>
</comment>
<feature type="region of interest" description="Disordered" evidence="14">
    <location>
        <begin position="1"/>
        <end position="22"/>
    </location>
</feature>
<dbReference type="GO" id="GO:0030488">
    <property type="term" value="P:tRNA methylation"/>
    <property type="evidence" value="ECO:0007669"/>
    <property type="project" value="TreeGrafter"/>
</dbReference>
<evidence type="ECO:0000256" key="2">
    <source>
        <dbReference type="ARBA" id="ARBA00004797"/>
    </source>
</evidence>
<dbReference type="Proteomes" id="UP000298493">
    <property type="component" value="Unassembled WGS sequence"/>
</dbReference>
<comment type="caution">
    <text evidence="15">The sequence shown here is derived from an EMBL/GenBank/DDBJ whole genome shotgun (WGS) entry which is preliminary data.</text>
</comment>
<dbReference type="SUPFAM" id="SSF117281">
    <property type="entry name" value="Kelch motif"/>
    <property type="match status" value="1"/>
</dbReference>
<evidence type="ECO:0000256" key="4">
    <source>
        <dbReference type="ARBA" id="ARBA00012155"/>
    </source>
</evidence>
<dbReference type="InterPro" id="IPR007213">
    <property type="entry name" value="Ppm1/Ppm2/Tcmp"/>
</dbReference>
<evidence type="ECO:0000256" key="14">
    <source>
        <dbReference type="SAM" id="MobiDB-lite"/>
    </source>
</evidence>
<dbReference type="UniPathway" id="UPA00375"/>
<dbReference type="Pfam" id="PF04072">
    <property type="entry name" value="LCM"/>
    <property type="match status" value="1"/>
</dbReference>
<evidence type="ECO:0000256" key="1">
    <source>
        <dbReference type="ARBA" id="ARBA00001806"/>
    </source>
</evidence>
<dbReference type="Pfam" id="PF13418">
    <property type="entry name" value="Beta-prop_TYW4"/>
    <property type="match status" value="1"/>
</dbReference>
<dbReference type="InterPro" id="IPR015915">
    <property type="entry name" value="Kelch-typ_b-propeller"/>
</dbReference>
<dbReference type="STRING" id="86259.A0A4Z1P3K0"/>
<organism evidence="15 16">
    <name type="scientific">Venturia nashicola</name>
    <dbReference type="NCBI Taxonomy" id="86259"/>
    <lineage>
        <taxon>Eukaryota</taxon>
        <taxon>Fungi</taxon>
        <taxon>Dikarya</taxon>
        <taxon>Ascomycota</taxon>
        <taxon>Pezizomycotina</taxon>
        <taxon>Dothideomycetes</taxon>
        <taxon>Pleosporomycetidae</taxon>
        <taxon>Venturiales</taxon>
        <taxon>Venturiaceae</taxon>
        <taxon>Venturia</taxon>
    </lineage>
</organism>
<evidence type="ECO:0000256" key="3">
    <source>
        <dbReference type="ARBA" id="ARBA00010703"/>
    </source>
</evidence>
<dbReference type="InterPro" id="IPR029063">
    <property type="entry name" value="SAM-dependent_MTases_sf"/>
</dbReference>
<dbReference type="EC" id="2.3.1.231" evidence="4"/>
<feature type="compositionally biased region" description="Basic and acidic residues" evidence="14">
    <location>
        <begin position="1"/>
        <end position="10"/>
    </location>
</feature>
<evidence type="ECO:0000313" key="16">
    <source>
        <dbReference type="Proteomes" id="UP000298493"/>
    </source>
</evidence>
<keyword evidence="7 15" id="KW-0489">Methyltransferase</keyword>
<evidence type="ECO:0000256" key="13">
    <source>
        <dbReference type="ARBA" id="ARBA00049250"/>
    </source>
</evidence>
<dbReference type="SUPFAM" id="SSF53335">
    <property type="entry name" value="S-adenosyl-L-methionine-dependent methyltransferases"/>
    <property type="match status" value="1"/>
</dbReference>
<evidence type="ECO:0000256" key="9">
    <source>
        <dbReference type="ARBA" id="ARBA00022691"/>
    </source>
</evidence>
<evidence type="ECO:0000256" key="10">
    <source>
        <dbReference type="ARBA" id="ARBA00022694"/>
    </source>
</evidence>
<sequence>MSEFNPEKKPPTGLPTTKQKQDEAIIGTNDYSIVSKRSVEKIYYPEEPQFFAPFIGRDKRRAPLINRGYWLRMQAIEQVVLQFLDEKSERKKVIVNLGCGYEPLPFRMLWKYGNRCRTVRFIDVDYPQLIEKKLDVVKKNHIYSDLLTQPVSGEAHSSILLNDGRYCAVSCDLGDTKALDHILRTELHLDESLNLFIGEVSIVYMEVKPADQLIKLCATFDNARFCLLEQHLPEGPSHPFAKTMLDHFQKQTPLRCLESYNSIESQNTRFHAAGWREIKTKDLWSLWQDPAFAPAERMALESVEPFDEWEELALFAGHYFLLMATTSSTPLNHISEHTMDYEIPYKTSPSVEILQSPNPAGQGLRRFGASFNVNEETVVFHGGLKSLSKQPNHDIYTTNPSTPNTITTPPENILCHTITPLNPSTSLLTGGRNSPSKANPSCFLYNNKPNKWTQTHNLLPPRYRHCSTQVQINKDPTPAILTFGGKTSTGQILKTWSLYTQSKGWEPVTPTNPNEAPPPLFGASLATTNKNGTTGLLLGGMKKGGVLHAHFTTWHLFTSSPDTEEEETCKITFSSTLPRLNEVGIPSPATLRFGASLVPSRWGLLLIGGIGPRGPLPSDEEVLVVRKYGRIDKFEERLFDGTEGKGRPLLVGFGAVSVQGGDVLIVGGSAVCFSFGAFWNEASYLLGERKEGRGEEVGWKLLETVEA</sequence>
<evidence type="ECO:0000256" key="11">
    <source>
        <dbReference type="ARBA" id="ARBA00029750"/>
    </source>
</evidence>
<dbReference type="AlphaFoldDB" id="A0A4Z1P3K0"/>
<evidence type="ECO:0000256" key="8">
    <source>
        <dbReference type="ARBA" id="ARBA00022679"/>
    </source>
</evidence>
<evidence type="ECO:0000256" key="5">
    <source>
        <dbReference type="ARBA" id="ARBA00012779"/>
    </source>
</evidence>
<dbReference type="EC" id="2.1.1.290" evidence="5"/>
<dbReference type="Gene3D" id="3.40.50.150">
    <property type="entry name" value="Vaccinia Virus protein VP39"/>
    <property type="match status" value="1"/>
</dbReference>
<dbReference type="PANTHER" id="PTHR46529">
    <property type="entry name" value="TRNA WYBUTOSINE-SYNTHESIZING PROTEIN 4"/>
    <property type="match status" value="1"/>
</dbReference>
<reference evidence="15 16" key="1">
    <citation type="submission" date="2019-04" db="EMBL/GenBank/DDBJ databases">
        <title>High contiguity whole genome sequence and gene annotation resource for two Venturia nashicola isolates.</title>
        <authorList>
            <person name="Prokchorchik M."/>
            <person name="Won K."/>
            <person name="Lee Y."/>
            <person name="Choi E.D."/>
            <person name="Segonzac C."/>
            <person name="Sohn K.H."/>
        </authorList>
    </citation>
    <scope>NUCLEOTIDE SEQUENCE [LARGE SCALE GENOMIC DNA]</scope>
    <source>
        <strain evidence="15 16">PRI2</strain>
    </source>
</reference>
<comment type="similarity">
    <text evidence="3">Belongs to the methyltransferase superfamily. LCMT family.</text>
</comment>
<dbReference type="Gene3D" id="2.120.10.80">
    <property type="entry name" value="Kelch-type beta propeller"/>
    <property type="match status" value="1"/>
</dbReference>
<name>A0A4Z1P3K0_9PEZI</name>
<keyword evidence="9" id="KW-0949">S-adenosyl-L-methionine</keyword>
<gene>
    <name evidence="15" type="ORF">E6O75_ATG03003</name>
</gene>
<evidence type="ECO:0000313" key="15">
    <source>
        <dbReference type="EMBL" id="TID23367.1"/>
    </source>
</evidence>
<dbReference type="GO" id="GO:0031591">
    <property type="term" value="P:wybutosine biosynthetic process"/>
    <property type="evidence" value="ECO:0007669"/>
    <property type="project" value="TreeGrafter"/>
</dbReference>
<protein>
    <recommendedName>
        <fullName evidence="6">tRNA wybutosine-synthesizing protein 4</fullName>
        <ecNumber evidence="5">2.1.1.290</ecNumber>
        <ecNumber evidence="4">2.3.1.231</ecNumber>
    </recommendedName>
    <alternativeName>
        <fullName evidence="12">tRNA(Phe) (7-(3-amino-3-(methoxycarbonyl)propyl)wyosine(37)-N)-methoxycarbonyltransferase</fullName>
    </alternativeName>
    <alternativeName>
        <fullName evidence="11">tRNA(Phe) (7-(3-amino-3-carboxypropyl)wyosine(37)-O)-methyltransferase</fullName>
    </alternativeName>
</protein>
<evidence type="ECO:0000256" key="12">
    <source>
        <dbReference type="ARBA" id="ARBA00030847"/>
    </source>
</evidence>
<proteinExistence type="inferred from homology"/>
<dbReference type="PANTHER" id="PTHR46529:SF1">
    <property type="entry name" value="TRNA WYBUTOSINE-SYNTHESIZING PROTEIN 4"/>
    <property type="match status" value="1"/>
</dbReference>
<dbReference type="GO" id="GO:0008175">
    <property type="term" value="F:tRNA methyltransferase activity"/>
    <property type="evidence" value="ECO:0007669"/>
    <property type="project" value="TreeGrafter"/>
</dbReference>